<dbReference type="EMBL" id="JACJIS010000001">
    <property type="protein sequence ID" value="MBA9072798.1"/>
    <property type="molecule type" value="Genomic_DNA"/>
</dbReference>
<accession>A0ABR6DMA2</accession>
<evidence type="ECO:0000313" key="1">
    <source>
        <dbReference type="EMBL" id="MBA9072798.1"/>
    </source>
</evidence>
<dbReference type="Proteomes" id="UP000555003">
    <property type="component" value="Unassembled WGS sequence"/>
</dbReference>
<comment type="caution">
    <text evidence="1">The sequence shown here is derived from an EMBL/GenBank/DDBJ whole genome shotgun (WGS) entry which is preliminary data.</text>
</comment>
<name>A0ABR6DMA2_9FLAO</name>
<dbReference type="InterPro" id="IPR010384">
    <property type="entry name" value="MtfA_fam"/>
</dbReference>
<dbReference type="Pfam" id="PF06167">
    <property type="entry name" value="Peptidase_M90"/>
    <property type="match status" value="1"/>
</dbReference>
<protein>
    <submittedName>
        <fullName evidence="1">Mlc titration factor MtfA (PtsG expression regulator)</fullName>
    </submittedName>
</protein>
<gene>
    <name evidence="1" type="ORF">GGR22_000924</name>
</gene>
<dbReference type="InterPro" id="IPR024079">
    <property type="entry name" value="MetalloPept_cat_dom_sf"/>
</dbReference>
<sequence length="99" mass="11945">MNLGLHEFTHVLHFHAIKGKDPSASIFYDEFNEIAKYYNDARLSAELTERGYFRDYAYENQFEFLSVLLEHFFESPETFKKEFPELYERVKAMINFNEE</sequence>
<proteinExistence type="predicted"/>
<dbReference type="SUPFAM" id="SSF55486">
    <property type="entry name" value="Metalloproteases ('zincins'), catalytic domain"/>
    <property type="match status" value="1"/>
</dbReference>
<evidence type="ECO:0000313" key="2">
    <source>
        <dbReference type="Proteomes" id="UP000555003"/>
    </source>
</evidence>
<keyword evidence="2" id="KW-1185">Reference proteome</keyword>
<organism evidence="1 2">
    <name type="scientific">Flavobacterium gossypii</name>
    <dbReference type="NCBI Taxonomy" id="1646119"/>
    <lineage>
        <taxon>Bacteria</taxon>
        <taxon>Pseudomonadati</taxon>
        <taxon>Bacteroidota</taxon>
        <taxon>Flavobacteriia</taxon>
        <taxon>Flavobacteriales</taxon>
        <taxon>Flavobacteriaceae</taxon>
        <taxon>Flavobacterium</taxon>
    </lineage>
</organism>
<reference evidence="1 2" key="1">
    <citation type="submission" date="2020-08" db="EMBL/GenBank/DDBJ databases">
        <title>Genomic Encyclopedia of Type Strains, Phase IV (KMG-IV): sequencing the most valuable type-strain genomes for metagenomic binning, comparative biology and taxonomic classification.</title>
        <authorList>
            <person name="Goeker M."/>
        </authorList>
    </citation>
    <scope>NUCLEOTIDE SEQUENCE [LARGE SCALE GENOMIC DNA]</scope>
    <source>
        <strain evidence="1 2">DSM 100397</strain>
    </source>
</reference>
<dbReference type="Gene3D" id="3.40.390.10">
    <property type="entry name" value="Collagenase (Catalytic Domain)"/>
    <property type="match status" value="1"/>
</dbReference>